<reference evidence="3" key="2">
    <citation type="submission" date="2025-09" db="UniProtKB">
        <authorList>
            <consortium name="Ensembl"/>
        </authorList>
    </citation>
    <scope>IDENTIFICATION</scope>
</reference>
<evidence type="ECO:0000259" key="2">
    <source>
        <dbReference type="Pfam" id="PF08166"/>
    </source>
</evidence>
<feature type="region of interest" description="Disordered" evidence="1">
    <location>
        <begin position="290"/>
        <end position="319"/>
    </location>
</feature>
<reference evidence="3" key="1">
    <citation type="submission" date="2025-08" db="UniProtKB">
        <authorList>
            <consortium name="Ensembl"/>
        </authorList>
    </citation>
    <scope>IDENTIFICATION</scope>
</reference>
<organism evidence="3 4">
    <name type="scientific">Eptatretus burgeri</name>
    <name type="common">Inshore hagfish</name>
    <dbReference type="NCBI Taxonomy" id="7764"/>
    <lineage>
        <taxon>Eukaryota</taxon>
        <taxon>Metazoa</taxon>
        <taxon>Chordata</taxon>
        <taxon>Craniata</taxon>
        <taxon>Vertebrata</taxon>
        <taxon>Cyclostomata</taxon>
        <taxon>Myxini</taxon>
        <taxon>Myxiniformes</taxon>
        <taxon>Myxinidae</taxon>
        <taxon>Eptatretinae</taxon>
        <taxon>Eptatretus</taxon>
    </lineage>
</organism>
<dbReference type="Ensembl" id="ENSEBUT00000007989.1">
    <property type="protein sequence ID" value="ENSEBUP00000007505.1"/>
    <property type="gene ID" value="ENSEBUG00000004903.1"/>
</dbReference>
<feature type="region of interest" description="Disordered" evidence="1">
    <location>
        <begin position="440"/>
        <end position="470"/>
    </location>
</feature>
<dbReference type="AlphaFoldDB" id="A0A8C4NPG7"/>
<dbReference type="GO" id="GO:0006364">
    <property type="term" value="P:rRNA processing"/>
    <property type="evidence" value="ECO:0007669"/>
    <property type="project" value="TreeGrafter"/>
</dbReference>
<dbReference type="Pfam" id="PF08166">
    <property type="entry name" value="PELP1_HEAT"/>
    <property type="match status" value="1"/>
</dbReference>
<evidence type="ECO:0000256" key="1">
    <source>
        <dbReference type="SAM" id="MobiDB-lite"/>
    </source>
</evidence>
<dbReference type="PANTHER" id="PTHR34105">
    <property type="entry name" value="PROLINE-, GLUTAMIC ACID- AND LEUCINE-RICH PROTEIN 1"/>
    <property type="match status" value="1"/>
</dbReference>
<dbReference type="PANTHER" id="PTHR34105:SF1">
    <property type="entry name" value="PROLINE-, GLUTAMIC ACID- AND LEUCINE-RICH PROTEIN 1"/>
    <property type="match status" value="1"/>
</dbReference>
<feature type="domain" description="PELP1 middle" evidence="2">
    <location>
        <begin position="235"/>
        <end position="288"/>
    </location>
</feature>
<proteinExistence type="predicted"/>
<dbReference type="GeneTree" id="ENSGT01120000276944"/>
<name>A0A8C4NPG7_EPTBU</name>
<sequence length="677" mass="73955">MQRRRESLKGLLSCLKFFPRGCGNSRGKLESIFLLHLDADDPTLREMACKGLAGICRLPIRKTQGSQSQDGWQHLVQALLGALYDTLSLIYPHNQLEEFVYEAPPLLLPELNLEGPWSSFYLARRITSLTSSLTTLLSDGIGHAVPVLADDFLTFVCQALSVTPNHLLSKQNVQDNNLIKMAVLPGVHMEALRLLEAVIKSCGKRLLPHSDTINALFPQVLSTWTFDASATRTTYSAVKIVVYQALGEWLLSCGISGGLLQGQKQHDINLLSHLLNDITPKSSEMQLKLLAPSTGKVGSGPRKRAREPSRTSLPDTDARGDNGVADLCRSALCVLIQLVMSSGTILPVDIHQKMQELVVGLAATFPTSCHPPYNSPHCRERLLRLMLQLVLSPTSKLPPPLQPALRLFSLLQHDHSHEVSSFCREALCITNALIHPRTRSQHPTPAFGWAQSSPSQAPAFQLDPHPKQAPVSITGLPFEPSSLSHPVVTQPPTITSPPTVTPPPTVAPQSSAVPLLLASTFSDVPNFLTASLDNQNEQNFPTNLTEAVEPESERTDVEEEYEGRTSPKWHKTENAGETIISQEMHEIVSQIAPTEVAECSSMSNGFSEQRPISPIKGMVVPGKKRKHDEEDGVVELVILDDDDGDVTESLEGDDVSIEGKNAMLADFVDCPPDSADL</sequence>
<feature type="region of interest" description="Disordered" evidence="1">
    <location>
        <begin position="546"/>
        <end position="569"/>
    </location>
</feature>
<dbReference type="Proteomes" id="UP000694388">
    <property type="component" value="Unplaced"/>
</dbReference>
<evidence type="ECO:0000313" key="3">
    <source>
        <dbReference type="Ensembl" id="ENSEBUP00000007505.1"/>
    </source>
</evidence>
<evidence type="ECO:0000313" key="4">
    <source>
        <dbReference type="Proteomes" id="UP000694388"/>
    </source>
</evidence>
<protein>
    <recommendedName>
        <fullName evidence="2">PELP1 middle domain-containing protein</fullName>
    </recommendedName>
</protein>
<dbReference type="InterPro" id="IPR016024">
    <property type="entry name" value="ARM-type_fold"/>
</dbReference>
<dbReference type="GO" id="GO:0005634">
    <property type="term" value="C:nucleus"/>
    <property type="evidence" value="ECO:0007669"/>
    <property type="project" value="TreeGrafter"/>
</dbReference>
<keyword evidence="4" id="KW-1185">Reference proteome</keyword>
<accession>A0A8C4NPG7</accession>
<dbReference type="InterPro" id="IPR012980">
    <property type="entry name" value="PELP1_middle"/>
</dbReference>
<dbReference type="SUPFAM" id="SSF48371">
    <property type="entry name" value="ARM repeat"/>
    <property type="match status" value="1"/>
</dbReference>